<dbReference type="EMBL" id="QUTF01000785">
    <property type="protein sequence ID" value="RHZ42564.1"/>
    <property type="molecule type" value="Genomic_DNA"/>
</dbReference>
<proteinExistence type="predicted"/>
<dbReference type="VEuPathDB" id="FungiDB:H257_02283"/>
<sequence>GLVYNALVLPGPPSFNGLTKSERRTFIRQFNKYLDQVNALQLIGSIPFVMSVSSCMDIFTKKRVAMWDMANRHYRGVTEAEWTAWFSKAFEEEPQDLEMLKKRLTTAIRFDTTILDADSLIGKMLENLMRALEHDDQAWALDQKRKTVVDIMVKAIKPLGLQKAVQRQLALQRNDPLTCSVSLSGCACIPPAGVEVKVISPEPSVIQPYGQAPALKVDRQVQFKLDSLDTPCGRLALRGLKSWADSSSNAAELLISWAQEVWGVSDVNKPSDCATPNIQVLSAEDAEGERDRRRAVVEAVIQDKLRAAEDEGMTADLLEKLRLLLAKHGDVFRQQIGHADQGGAAAGAHQA</sequence>
<protein>
    <submittedName>
        <fullName evidence="1">Uncharacterized protein</fullName>
    </submittedName>
</protein>
<gene>
    <name evidence="1" type="ORF">DYB26_013178</name>
</gene>
<reference evidence="1 2" key="1">
    <citation type="submission" date="2018-08" db="EMBL/GenBank/DDBJ databases">
        <title>Aphanomyces genome sequencing and annotation.</title>
        <authorList>
            <person name="Minardi D."/>
            <person name="Oidtmann B."/>
            <person name="Van Der Giezen M."/>
            <person name="Studholme D.J."/>
        </authorList>
    </citation>
    <scope>NUCLEOTIDE SEQUENCE [LARGE SCALE GENOMIC DNA]</scope>
    <source>
        <strain evidence="1 2">FDL457</strain>
    </source>
</reference>
<evidence type="ECO:0000313" key="1">
    <source>
        <dbReference type="EMBL" id="RHZ42564.1"/>
    </source>
</evidence>
<comment type="caution">
    <text evidence="1">The sequence shown here is derived from an EMBL/GenBank/DDBJ whole genome shotgun (WGS) entry which is preliminary data.</text>
</comment>
<evidence type="ECO:0000313" key="2">
    <source>
        <dbReference type="Proteomes" id="UP000286510"/>
    </source>
</evidence>
<dbReference type="AlphaFoldDB" id="A0A418G3F2"/>
<accession>A0A418G3F2</accession>
<feature type="non-terminal residue" evidence="1">
    <location>
        <position position="1"/>
    </location>
</feature>
<dbReference type="Proteomes" id="UP000286510">
    <property type="component" value="Unassembled WGS sequence"/>
</dbReference>
<name>A0A418G3F2_APHAT</name>
<organism evidence="1 2">
    <name type="scientific">Aphanomyces astaci</name>
    <name type="common">Crayfish plague agent</name>
    <dbReference type="NCBI Taxonomy" id="112090"/>
    <lineage>
        <taxon>Eukaryota</taxon>
        <taxon>Sar</taxon>
        <taxon>Stramenopiles</taxon>
        <taxon>Oomycota</taxon>
        <taxon>Saprolegniomycetes</taxon>
        <taxon>Saprolegniales</taxon>
        <taxon>Verrucalvaceae</taxon>
        <taxon>Aphanomyces</taxon>
    </lineage>
</organism>